<keyword evidence="5 6" id="KW-0472">Membrane</keyword>
<dbReference type="Pfam" id="PF01895">
    <property type="entry name" value="PhoU"/>
    <property type="match status" value="2"/>
</dbReference>
<dbReference type="Proteomes" id="UP000029579">
    <property type="component" value="Unassembled WGS sequence"/>
</dbReference>
<evidence type="ECO:0000256" key="1">
    <source>
        <dbReference type="ARBA" id="ARBA00004651"/>
    </source>
</evidence>
<evidence type="ECO:0000256" key="3">
    <source>
        <dbReference type="ARBA" id="ARBA00022692"/>
    </source>
</evidence>
<dbReference type="InterPro" id="IPR038078">
    <property type="entry name" value="PhoU-like_sf"/>
</dbReference>
<evidence type="ECO:0000313" key="9">
    <source>
        <dbReference type="Proteomes" id="UP000029579"/>
    </source>
</evidence>
<organism evidence="8 9">
    <name type="scientific">Anaerococcus lactolyticus S7-1-13</name>
    <dbReference type="NCBI Taxonomy" id="1284686"/>
    <lineage>
        <taxon>Bacteria</taxon>
        <taxon>Bacillati</taxon>
        <taxon>Bacillota</taxon>
        <taxon>Tissierellia</taxon>
        <taxon>Tissierellales</taxon>
        <taxon>Peptoniphilaceae</taxon>
        <taxon>Anaerococcus</taxon>
    </lineage>
</organism>
<evidence type="ECO:0000256" key="4">
    <source>
        <dbReference type="ARBA" id="ARBA00022989"/>
    </source>
</evidence>
<feature type="transmembrane region" description="Helical" evidence="6">
    <location>
        <begin position="12"/>
        <end position="33"/>
    </location>
</feature>
<feature type="transmembrane region" description="Helical" evidence="6">
    <location>
        <begin position="103"/>
        <end position="128"/>
    </location>
</feature>
<feature type="domain" description="PhoU" evidence="7">
    <location>
        <begin position="457"/>
        <end position="541"/>
    </location>
</feature>
<evidence type="ECO:0000256" key="2">
    <source>
        <dbReference type="ARBA" id="ARBA00022475"/>
    </source>
</evidence>
<feature type="transmembrane region" description="Helical" evidence="6">
    <location>
        <begin position="286"/>
        <end position="305"/>
    </location>
</feature>
<keyword evidence="2" id="KW-1003">Cell membrane</keyword>
<protein>
    <submittedName>
        <fullName evidence="8">Phosphate:sodium symporter</fullName>
    </submittedName>
</protein>
<feature type="transmembrane region" description="Helical" evidence="6">
    <location>
        <begin position="178"/>
        <end position="201"/>
    </location>
</feature>
<dbReference type="PANTHER" id="PTHR10010">
    <property type="entry name" value="SOLUTE CARRIER FAMILY 34 SODIUM PHOSPHATE , MEMBER 2-RELATED"/>
    <property type="match status" value="1"/>
</dbReference>
<gene>
    <name evidence="8" type="ORF">HMPREF1630_00865</name>
</gene>
<dbReference type="InterPro" id="IPR026022">
    <property type="entry name" value="PhoU_dom"/>
</dbReference>
<evidence type="ECO:0000259" key="7">
    <source>
        <dbReference type="Pfam" id="PF01895"/>
    </source>
</evidence>
<evidence type="ECO:0000256" key="5">
    <source>
        <dbReference type="ARBA" id="ARBA00023136"/>
    </source>
</evidence>
<name>A0A095X6V6_9FIRM</name>
<reference evidence="8 9" key="1">
    <citation type="submission" date="2014-07" db="EMBL/GenBank/DDBJ databases">
        <authorList>
            <person name="McCorrison J."/>
            <person name="Sanka R."/>
            <person name="Torralba M."/>
            <person name="Gillis M."/>
            <person name="Haft D.H."/>
            <person name="Methe B."/>
            <person name="Sutton G."/>
            <person name="Nelson K.E."/>
        </authorList>
    </citation>
    <scope>NUCLEOTIDE SEQUENCE [LARGE SCALE GENOMIC DNA]</scope>
    <source>
        <strain evidence="8 9">S7-1-13</strain>
    </source>
</reference>
<evidence type="ECO:0000256" key="6">
    <source>
        <dbReference type="SAM" id="Phobius"/>
    </source>
</evidence>
<keyword evidence="3 6" id="KW-0812">Transmembrane</keyword>
<dbReference type="PANTHER" id="PTHR10010:SF46">
    <property type="entry name" value="SODIUM-DEPENDENT PHOSPHATE TRANSPORT PROTEIN 2B"/>
    <property type="match status" value="1"/>
</dbReference>
<dbReference type="GO" id="GO:0044341">
    <property type="term" value="P:sodium-dependent phosphate transport"/>
    <property type="evidence" value="ECO:0007669"/>
    <property type="project" value="InterPro"/>
</dbReference>
<keyword evidence="4 6" id="KW-1133">Transmembrane helix</keyword>
<dbReference type="GO" id="GO:0005886">
    <property type="term" value="C:plasma membrane"/>
    <property type="evidence" value="ECO:0007669"/>
    <property type="project" value="UniProtKB-SubCell"/>
</dbReference>
<feature type="transmembrane region" description="Helical" evidence="6">
    <location>
        <begin position="213"/>
        <end position="234"/>
    </location>
</feature>
<dbReference type="NCBIfam" id="TIGR00704">
    <property type="entry name" value="NaPi_cotrn_rel"/>
    <property type="match status" value="1"/>
</dbReference>
<dbReference type="AlphaFoldDB" id="A0A095X6V6"/>
<dbReference type="EMBL" id="JRMW01000015">
    <property type="protein sequence ID" value="KGF05411.1"/>
    <property type="molecule type" value="Genomic_DNA"/>
</dbReference>
<dbReference type="InterPro" id="IPR003841">
    <property type="entry name" value="Na/Pi_transpt"/>
</dbReference>
<comment type="caution">
    <text evidence="8">The sequence shown here is derived from an EMBL/GenBank/DDBJ whole genome shotgun (WGS) entry which is preliminary data.</text>
</comment>
<feature type="transmembrane region" description="Helical" evidence="6">
    <location>
        <begin position="54"/>
        <end position="83"/>
    </location>
</feature>
<dbReference type="Gene3D" id="1.20.58.220">
    <property type="entry name" value="Phosphate transport system protein phou homolog 2, domain 2"/>
    <property type="match status" value="1"/>
</dbReference>
<feature type="transmembrane region" description="Helical" evidence="6">
    <location>
        <begin position="140"/>
        <end position="158"/>
    </location>
</feature>
<dbReference type="GO" id="GO:0005436">
    <property type="term" value="F:sodium:phosphate symporter activity"/>
    <property type="evidence" value="ECO:0007669"/>
    <property type="project" value="InterPro"/>
</dbReference>
<dbReference type="NCBIfam" id="NF037997">
    <property type="entry name" value="Na_Pi_symport"/>
    <property type="match status" value="1"/>
</dbReference>
<dbReference type="eggNOG" id="COG1283">
    <property type="taxonomic scope" value="Bacteria"/>
</dbReference>
<comment type="subcellular location">
    <subcellularLocation>
        <location evidence="1">Cell membrane</location>
        <topology evidence="1">Multi-pass membrane protein</topology>
    </subcellularLocation>
</comment>
<evidence type="ECO:0000313" key="8">
    <source>
        <dbReference type="EMBL" id="KGF05411.1"/>
    </source>
</evidence>
<feature type="domain" description="PhoU" evidence="7">
    <location>
        <begin position="356"/>
        <end position="436"/>
    </location>
</feature>
<dbReference type="OrthoDB" id="9763003at2"/>
<dbReference type="RefSeq" id="WP_037326148.1">
    <property type="nucleotide sequence ID" value="NZ_JRMW01000015.1"/>
</dbReference>
<feature type="transmembrane region" description="Helical" evidence="6">
    <location>
        <begin position="246"/>
        <end position="265"/>
    </location>
</feature>
<proteinExistence type="predicted"/>
<dbReference type="SUPFAM" id="SSF109755">
    <property type="entry name" value="PhoU-like"/>
    <property type="match status" value="1"/>
</dbReference>
<sequence>MNLSSLSSLQWNLIAGGLAIFLFGISLMGDALTNFAGPKMRGLVEKYTSNPIKGVLVGIVITGLIQSSSATTVIAISFVRAGIMSLEQAIGVTLGANIGTTVTSILIGFNLGYFSYFIALIGVLVFMFSAKRKNKYIGEIFIGFGLLFIGLEMMGASLEELKNIPGFEEVVANVGQKPVLGVLIGTVLTALLQSSSAFIGITQSLFATGAIKLNVALALMFGANIGTCITAILASLGGSLSAKRTSLFHILFNVSISIVFLAILGPYQKLVEFIAGAIEANKLMTIAVGHFTFNFVGMILFLPFIKLVARILRKIIPGKDSILTDLGNIELDDKLISTFPAAALSQTKTAIIQESVVALENIKATKSYLNTKDKKYYDTAKEAESMVNDMDTKIQAYLLTLAQSQSPPDIERDMQTYLQVQINVERISDLSENLADYYHEIYESGTGYGEEALADLNDICDLVINNIAMAVEVFEEEDVAKYNKLSEDEAALDLMEVKLRKSHYRRLRKGLDMTTMASYVYNDILSTMERIGDHAFNIARITVDPVKTHTGYHIEGEENMELF</sequence>
<dbReference type="InterPro" id="IPR004633">
    <property type="entry name" value="NaPi_cotrn-rel/YqeW-like"/>
</dbReference>
<dbReference type="Pfam" id="PF02690">
    <property type="entry name" value="Na_Pi_cotrans"/>
    <property type="match status" value="2"/>
</dbReference>
<accession>A0A095X6V6</accession>